<proteinExistence type="inferred from homology"/>
<dbReference type="Pfam" id="PF00063">
    <property type="entry name" value="Myosin_head"/>
    <property type="match status" value="1"/>
</dbReference>
<dbReference type="GO" id="GO:0005524">
    <property type="term" value="F:ATP binding"/>
    <property type="evidence" value="ECO:0007669"/>
    <property type="project" value="UniProtKB-UniRule"/>
</dbReference>
<evidence type="ECO:0000256" key="5">
    <source>
        <dbReference type="ARBA" id="ARBA00023123"/>
    </source>
</evidence>
<dbReference type="Gene3D" id="1.20.5.4820">
    <property type="match status" value="1"/>
</dbReference>
<dbReference type="PANTHER" id="PTHR13140:SF857">
    <property type="entry name" value="MYOSIN-11"/>
    <property type="match status" value="1"/>
</dbReference>
<evidence type="ECO:0000256" key="7">
    <source>
        <dbReference type="ARBA" id="ARBA00023203"/>
    </source>
</evidence>
<dbReference type="STRING" id="436907.A7TMY8"/>
<evidence type="ECO:0000256" key="6">
    <source>
        <dbReference type="ARBA" id="ARBA00023175"/>
    </source>
</evidence>
<dbReference type="eggNOG" id="KOG0161">
    <property type="taxonomic scope" value="Eukaryota"/>
</dbReference>
<keyword evidence="5 8" id="KW-0518">Myosin</keyword>
<feature type="binding site" evidence="8">
    <location>
        <begin position="182"/>
        <end position="189"/>
    </location>
    <ligand>
        <name>ATP</name>
        <dbReference type="ChEBI" id="CHEBI:30616"/>
    </ligand>
</feature>
<dbReference type="OrthoDB" id="6108017at2759"/>
<dbReference type="GeneID" id="5544522"/>
<dbReference type="GO" id="GO:0005737">
    <property type="term" value="C:cytoplasm"/>
    <property type="evidence" value="ECO:0007669"/>
    <property type="project" value="TreeGrafter"/>
</dbReference>
<dbReference type="PANTHER" id="PTHR13140">
    <property type="entry name" value="MYOSIN"/>
    <property type="match status" value="1"/>
</dbReference>
<dbReference type="SMART" id="SM00242">
    <property type="entry name" value="MYSc"/>
    <property type="match status" value="1"/>
</dbReference>
<dbReference type="PROSITE" id="PS51456">
    <property type="entry name" value="MYOSIN_MOTOR"/>
    <property type="match status" value="1"/>
</dbReference>
<dbReference type="InterPro" id="IPR027417">
    <property type="entry name" value="P-loop_NTPase"/>
</dbReference>
<dbReference type="GO" id="GO:0051015">
    <property type="term" value="F:actin filament binding"/>
    <property type="evidence" value="ECO:0007669"/>
    <property type="project" value="TreeGrafter"/>
</dbReference>
<dbReference type="PRINTS" id="PR00193">
    <property type="entry name" value="MYOSINHEAVY"/>
</dbReference>
<dbReference type="OMA" id="DVRFLHK"/>
<keyword evidence="4 9" id="KW-0175">Coiled coil</keyword>
<evidence type="ECO:0000256" key="4">
    <source>
        <dbReference type="ARBA" id="ARBA00023054"/>
    </source>
</evidence>
<feature type="coiled-coil region" evidence="9">
    <location>
        <begin position="1499"/>
        <end position="1568"/>
    </location>
</feature>
<protein>
    <recommendedName>
        <fullName evidence="11">Myosin motor domain-containing protein</fullName>
    </recommendedName>
</protein>
<evidence type="ECO:0000313" key="13">
    <source>
        <dbReference type="Proteomes" id="UP000000267"/>
    </source>
</evidence>
<keyword evidence="6 8" id="KW-0505">Motor protein</keyword>
<feature type="coiled-coil region" evidence="9">
    <location>
        <begin position="865"/>
        <end position="1309"/>
    </location>
</feature>
<comment type="similarity">
    <text evidence="1 8">Belongs to the TRAFAC class myosin-kinesin ATPase superfamily. Myosin family.</text>
</comment>
<dbReference type="GO" id="GO:0007015">
    <property type="term" value="P:actin filament organization"/>
    <property type="evidence" value="ECO:0007669"/>
    <property type="project" value="TreeGrafter"/>
</dbReference>
<dbReference type="GO" id="GO:0000146">
    <property type="term" value="F:microfilament motor activity"/>
    <property type="evidence" value="ECO:0007669"/>
    <property type="project" value="TreeGrafter"/>
</dbReference>
<dbReference type="InterPro" id="IPR001609">
    <property type="entry name" value="Myosin_head_motor_dom-like"/>
</dbReference>
<evidence type="ECO:0000256" key="1">
    <source>
        <dbReference type="ARBA" id="ARBA00008314"/>
    </source>
</evidence>
<gene>
    <name evidence="12" type="ORF">Kpol_1051p25</name>
</gene>
<evidence type="ECO:0000256" key="8">
    <source>
        <dbReference type="PROSITE-ProRule" id="PRU00782"/>
    </source>
</evidence>
<feature type="region of interest" description="Disordered" evidence="10">
    <location>
        <begin position="1422"/>
        <end position="1443"/>
    </location>
</feature>
<evidence type="ECO:0000256" key="3">
    <source>
        <dbReference type="ARBA" id="ARBA00022840"/>
    </source>
</evidence>
<dbReference type="KEGG" id="vpo:Kpol_1051p25"/>
<dbReference type="GO" id="GO:0016020">
    <property type="term" value="C:membrane"/>
    <property type="evidence" value="ECO:0007669"/>
    <property type="project" value="TreeGrafter"/>
</dbReference>
<name>A7TMY8_VANPO</name>
<evidence type="ECO:0000256" key="2">
    <source>
        <dbReference type="ARBA" id="ARBA00022741"/>
    </source>
</evidence>
<accession>A7TMY8</accession>
<feature type="coiled-coil region" evidence="9">
    <location>
        <begin position="1597"/>
        <end position="1837"/>
    </location>
</feature>
<dbReference type="Gene3D" id="1.20.58.530">
    <property type="match status" value="1"/>
</dbReference>
<keyword evidence="2 8" id="KW-0547">Nucleotide-binding</keyword>
<dbReference type="InterPro" id="IPR036961">
    <property type="entry name" value="Kinesin_motor_dom_sf"/>
</dbReference>
<dbReference type="Gene3D" id="1.20.120.720">
    <property type="entry name" value="Myosin VI head, motor domain, U50 subdomain"/>
    <property type="match status" value="1"/>
</dbReference>
<feature type="region of interest" description="Actin-binding" evidence="8">
    <location>
        <begin position="668"/>
        <end position="690"/>
    </location>
</feature>
<dbReference type="GO" id="GO:0016459">
    <property type="term" value="C:myosin complex"/>
    <property type="evidence" value="ECO:0007669"/>
    <property type="project" value="UniProtKB-KW"/>
</dbReference>
<keyword evidence="3 8" id="KW-0067">ATP-binding</keyword>
<dbReference type="Gene3D" id="1.10.10.820">
    <property type="match status" value="1"/>
</dbReference>
<dbReference type="RefSeq" id="XP_001644234.1">
    <property type="nucleotide sequence ID" value="XM_001644184.1"/>
</dbReference>
<feature type="coiled-coil region" evidence="9">
    <location>
        <begin position="1861"/>
        <end position="1941"/>
    </location>
</feature>
<dbReference type="EMBL" id="DS480426">
    <property type="protein sequence ID" value="EDO16376.1"/>
    <property type="molecule type" value="Genomic_DNA"/>
</dbReference>
<dbReference type="Proteomes" id="UP000000267">
    <property type="component" value="Unassembled WGS sequence"/>
</dbReference>
<evidence type="ECO:0000313" key="12">
    <source>
        <dbReference type="EMBL" id="EDO16376.1"/>
    </source>
</evidence>
<feature type="domain" description="Myosin motor" evidence="11">
    <location>
        <begin position="76"/>
        <end position="793"/>
    </location>
</feature>
<dbReference type="InParanoid" id="A7TMY8"/>
<evidence type="ECO:0000259" key="11">
    <source>
        <dbReference type="PROSITE" id="PS51456"/>
    </source>
</evidence>
<dbReference type="HOGENOM" id="CLU_000192_5_3_1"/>
<evidence type="ECO:0000256" key="10">
    <source>
        <dbReference type="SAM" id="MobiDB-lite"/>
    </source>
</evidence>
<dbReference type="CDD" id="cd01377">
    <property type="entry name" value="MYSc_class_II"/>
    <property type="match status" value="1"/>
</dbReference>
<reference evidence="12 13" key="1">
    <citation type="journal article" date="2007" name="Proc. Natl. Acad. Sci. U.S.A.">
        <title>Independent sorting-out of thousands of duplicated gene pairs in two yeast species descended from a whole-genome duplication.</title>
        <authorList>
            <person name="Scannell D.R."/>
            <person name="Frank A.C."/>
            <person name="Conant G.C."/>
            <person name="Byrne K.P."/>
            <person name="Woolfit M."/>
            <person name="Wolfe K.H."/>
        </authorList>
    </citation>
    <scope>NUCLEOTIDE SEQUENCE [LARGE SCALE GENOMIC DNA]</scope>
    <source>
        <strain evidence="13">ATCC 22028 / DSM 70294 / BCRC 21397 / CBS 2163 / NBRC 10782 / NRRL Y-8283 / UCD 57-17</strain>
    </source>
</reference>
<evidence type="ECO:0000256" key="9">
    <source>
        <dbReference type="SAM" id="Coils"/>
    </source>
</evidence>
<organism evidence="13">
    <name type="scientific">Vanderwaltozyma polyspora (strain ATCC 22028 / DSM 70294 / BCRC 21397 / CBS 2163 / NBRC 10782 / NRRL Y-8283 / UCD 57-17)</name>
    <name type="common">Kluyveromyces polysporus</name>
    <dbReference type="NCBI Taxonomy" id="436907"/>
    <lineage>
        <taxon>Eukaryota</taxon>
        <taxon>Fungi</taxon>
        <taxon>Dikarya</taxon>
        <taxon>Ascomycota</taxon>
        <taxon>Saccharomycotina</taxon>
        <taxon>Saccharomycetes</taxon>
        <taxon>Saccharomycetales</taxon>
        <taxon>Saccharomycetaceae</taxon>
        <taxon>Vanderwaltozyma</taxon>
    </lineage>
</organism>
<dbReference type="SUPFAM" id="SSF52540">
    <property type="entry name" value="P-loop containing nucleoside triphosphate hydrolases"/>
    <property type="match status" value="1"/>
</dbReference>
<sequence length="1968" mass="228681">MTGKSSNNPTLFWVPVEDTTQLFTKAELVDSSNDNNLITNKKENEEQTVQLKLLSNGDIIDFPISKIFPVNPNIFDKVNDMSELTHLNEPSVLFNLENRYKDNLIYTYSGLFLVAINPYKNLDIYNQKIRELYHNQNPSSKENDVNEIENSSSLPPHIFNITENAYRNLLHDDNNQSILVTGESGAGKTENTKKILQYLASITQSLNKDNFETKILQSNPILESFGNSQTVRNNNSSRFGKFIKINFSKDSSDVYKIIGAQIDWYLLEKSRITNQSKAERNFHIFYELLAGLSDSNNADLKSKLLIESTDINDYQILNKITNNNDNSNFKALLAAFDIIGFSKIEVENIFKVISSILHIGNLNFTSSFVSNNSSSNNKNNDKQAAFQNPELLTKIAALLGIEDSYDFKDSILRPKSKAGREWVHKSKNSLQSKSILNALSRTLYENLFDYIVSKINENLKSYHSATGSDVGSNYKFISILDIAGFEIFEKNSFEQFCINYTNEKLQQFFNHHMFILEQNEYINENIEWDYINFGKDLQSTIDLIELKKSNPTGILPLLDEESIIPNSSDESFFQKLISNWDNNSNKKTTNNKFKRSKKLNSFILKHYAGDVEYHTDGWLLKNRDPLNDHLLNILISSENRLVSSFFNTETQLSNSIKVTTSSRHREQLNSLLEQLRLTNPHFIRCIIPNNLKAPKTFDKQLILDQLRCNGVLEGIRIAREGYPNRILFNEFFQRYKFLLDNSVLNSINASNLKQNCELLISTELNLDPSLYKVGNTKLFFKAGVLADLEVKIEEKLSTSVTFMNAIIKGNLIRQLTQMKLSKLNSSKLIGKNFVVYEQEMANNPWFRLYIKLLPLLNSSQDIVRQKKYSENVKRLEHKIDDLEKNKTELINTNELKNNELEQIRELLKVETKKLEGKNQLLQTSKNAELELSEKLEKLKLINDKLEISKIAIEDENSRINDKIKIISEEIEKYLKENKNLKEDNGNLLKNVEDLTEQKESLSVDNQKLLNTVKDLEDNLKNKEINLRKEFKLEKEHLSSELESLQIIAESRKKEEEEYMAQNEKFKLEIENLSKLKNSQSDEIKILRSQIKTSEVTLDGKLEELEKNCTQALDRLSKLVNENSELRSQISSLKNEQLALNKQVKSREEDNTKLLNSITNYENDIKKLTHDKTNEIEKSQTTIQKLSEVQRELETFKKSNHNLTEKYEDLKNNFNSRSVDEEKLSSLSDALIEQKAKNESLAQKLLQVTNENLKIKEQKDRDQVVIVSETANIELMGKIEELNEKVVQTSERLKAEIEQKKNLIAKLRFTETKLASTMFELQHSAGKIKKMKEIIKNANITIDLDKELGNTDMISEMDVQKLVLELHHIKEQLEIETKARYDAENALSSLENKQRNVSNPIQGSIFSRLNKNKKNEQINKFVDHNNPVPLKDRTNLPLPSLTNSNYSHDDYRKYEDEVRFHKLENYKLQEVLNDSDKKMNNLVHLVKQASAKETLQSEQISTLQLNLEASESRNKDLKNIIVSNKKQIEDNMKYINDADTQLTEYSHALAEAEQDVRNMANIIEKLKDSNSDKEKLIWDYETKKDEMEIKIQEGNFELKKSQDMIKLLSSELEHFKERLKAEQDKTKEVDEIEKLQEELMLHTKYETELKKEVSKLNYALEMLKNDSESKLNDLTQQNEHYVLMLQQLSNEKDLIVESNKEISMQLDNLKTDQKSLNENIDRLLNEKSLLISETETLNSSLQKTREDLDSVMEERSELLNNKNHLGEALKLQQEQVRRNEDLIGKLELESAEFKSGYYEEKDKNISLIEENQSVLSSNNILKEKIKSLEAKLADTSDKEAWLSKIQEFEELVQSETEMKYEEMKKNQTLEKIIEELKEHNDKQTVTIENANQDRQQFEEEMHQFSERITTYEKQITKQKLDLNQMVRENSYFENKVNELESEVDYWKKRFENLATGKEKVQMNQEELLI</sequence>
<keyword evidence="7 8" id="KW-0009">Actin-binding</keyword>
<dbReference type="FunCoup" id="A7TMY8">
    <property type="interactions" value="440"/>
</dbReference>
<dbReference type="Gene3D" id="3.40.850.10">
    <property type="entry name" value="Kinesin motor domain"/>
    <property type="match status" value="1"/>
</dbReference>
<keyword evidence="13" id="KW-1185">Reference proteome</keyword>